<evidence type="ECO:0000256" key="7">
    <source>
        <dbReference type="ARBA" id="ARBA00023136"/>
    </source>
</evidence>
<accession>A0A4P6P0I1</accession>
<dbReference type="InterPro" id="IPR029787">
    <property type="entry name" value="Nucleotide_cyclase"/>
</dbReference>
<evidence type="ECO:0000256" key="5">
    <source>
        <dbReference type="ARBA" id="ARBA00022692"/>
    </source>
</evidence>
<dbReference type="Pfam" id="PF00990">
    <property type="entry name" value="GGDEF"/>
    <property type="match status" value="1"/>
</dbReference>
<dbReference type="GO" id="GO:0007165">
    <property type="term" value="P:signal transduction"/>
    <property type="evidence" value="ECO:0007669"/>
    <property type="project" value="InterPro"/>
</dbReference>
<comment type="cofactor">
    <cofactor evidence="1">
        <name>Mg(2+)</name>
        <dbReference type="ChEBI" id="CHEBI:18420"/>
    </cofactor>
</comment>
<dbReference type="SMART" id="SM00304">
    <property type="entry name" value="HAMP"/>
    <property type="match status" value="1"/>
</dbReference>
<dbReference type="PROSITE" id="PS50887">
    <property type="entry name" value="GGDEF"/>
    <property type="match status" value="1"/>
</dbReference>
<keyword evidence="6 9" id="KW-1133">Transmembrane helix</keyword>
<keyword evidence="5 9" id="KW-0812">Transmembrane</keyword>
<dbReference type="GO" id="GO:0052621">
    <property type="term" value="F:diguanylate cyclase activity"/>
    <property type="evidence" value="ECO:0007669"/>
    <property type="project" value="UniProtKB-EC"/>
</dbReference>
<evidence type="ECO:0000256" key="3">
    <source>
        <dbReference type="ARBA" id="ARBA00012528"/>
    </source>
</evidence>
<dbReference type="CDD" id="cd06225">
    <property type="entry name" value="HAMP"/>
    <property type="match status" value="1"/>
</dbReference>
<dbReference type="PROSITE" id="PS50885">
    <property type="entry name" value="HAMP"/>
    <property type="match status" value="1"/>
</dbReference>
<evidence type="ECO:0000256" key="9">
    <source>
        <dbReference type="SAM" id="Phobius"/>
    </source>
</evidence>
<dbReference type="InterPro" id="IPR033479">
    <property type="entry name" value="dCache_1"/>
</dbReference>
<proteinExistence type="predicted"/>
<organism evidence="12 13">
    <name type="scientific">Litorilituus sediminis</name>
    <dbReference type="NCBI Taxonomy" id="718192"/>
    <lineage>
        <taxon>Bacteria</taxon>
        <taxon>Pseudomonadati</taxon>
        <taxon>Pseudomonadota</taxon>
        <taxon>Gammaproteobacteria</taxon>
        <taxon>Alteromonadales</taxon>
        <taxon>Colwelliaceae</taxon>
        <taxon>Litorilituus</taxon>
    </lineage>
</organism>
<dbReference type="Pfam" id="PF00672">
    <property type="entry name" value="HAMP"/>
    <property type="match status" value="1"/>
</dbReference>
<dbReference type="Gene3D" id="6.10.340.10">
    <property type="match status" value="1"/>
</dbReference>
<keyword evidence="7 9" id="KW-0472">Membrane</keyword>
<evidence type="ECO:0000256" key="2">
    <source>
        <dbReference type="ARBA" id="ARBA00004651"/>
    </source>
</evidence>
<dbReference type="SUPFAM" id="SSF103190">
    <property type="entry name" value="Sensory domain-like"/>
    <property type="match status" value="1"/>
</dbReference>
<dbReference type="NCBIfam" id="TIGR00254">
    <property type="entry name" value="GGDEF"/>
    <property type="match status" value="1"/>
</dbReference>
<dbReference type="FunFam" id="3.30.70.270:FF:000001">
    <property type="entry name" value="Diguanylate cyclase domain protein"/>
    <property type="match status" value="1"/>
</dbReference>
<dbReference type="PANTHER" id="PTHR45138:SF9">
    <property type="entry name" value="DIGUANYLATE CYCLASE DGCM-RELATED"/>
    <property type="match status" value="1"/>
</dbReference>
<evidence type="ECO:0000256" key="8">
    <source>
        <dbReference type="ARBA" id="ARBA00034247"/>
    </source>
</evidence>
<dbReference type="Gene3D" id="3.30.70.270">
    <property type="match status" value="1"/>
</dbReference>
<keyword evidence="13" id="KW-1185">Reference proteome</keyword>
<protein>
    <recommendedName>
        <fullName evidence="3">diguanylate cyclase</fullName>
        <ecNumber evidence="3">2.7.7.65</ecNumber>
    </recommendedName>
</protein>
<dbReference type="PANTHER" id="PTHR45138">
    <property type="entry name" value="REGULATORY COMPONENTS OF SENSORY TRANSDUCTION SYSTEM"/>
    <property type="match status" value="1"/>
</dbReference>
<dbReference type="CDD" id="cd01949">
    <property type="entry name" value="GGDEF"/>
    <property type="match status" value="1"/>
</dbReference>
<dbReference type="EC" id="2.7.7.65" evidence="3"/>
<evidence type="ECO:0000313" key="12">
    <source>
        <dbReference type="EMBL" id="QBG34274.1"/>
    </source>
</evidence>
<dbReference type="SUPFAM" id="SSF158472">
    <property type="entry name" value="HAMP domain-like"/>
    <property type="match status" value="1"/>
</dbReference>
<gene>
    <name evidence="12" type="ORF">EMK97_00205</name>
</gene>
<name>A0A4P6P0I1_9GAMM</name>
<dbReference type="SUPFAM" id="SSF55073">
    <property type="entry name" value="Nucleotide cyclase"/>
    <property type="match status" value="1"/>
</dbReference>
<dbReference type="EMBL" id="CP034759">
    <property type="protein sequence ID" value="QBG34274.1"/>
    <property type="molecule type" value="Genomic_DNA"/>
</dbReference>
<dbReference type="InterPro" id="IPR003660">
    <property type="entry name" value="HAMP_dom"/>
</dbReference>
<feature type="domain" description="HAMP" evidence="10">
    <location>
        <begin position="313"/>
        <end position="365"/>
    </location>
</feature>
<feature type="transmembrane region" description="Helical" evidence="9">
    <location>
        <begin position="292"/>
        <end position="312"/>
    </location>
</feature>
<dbReference type="InterPro" id="IPR000160">
    <property type="entry name" value="GGDEF_dom"/>
</dbReference>
<evidence type="ECO:0000256" key="1">
    <source>
        <dbReference type="ARBA" id="ARBA00001946"/>
    </source>
</evidence>
<evidence type="ECO:0000256" key="6">
    <source>
        <dbReference type="ARBA" id="ARBA00022989"/>
    </source>
</evidence>
<dbReference type="SMART" id="SM00267">
    <property type="entry name" value="GGDEF"/>
    <property type="match status" value="1"/>
</dbReference>
<evidence type="ECO:0000256" key="4">
    <source>
        <dbReference type="ARBA" id="ARBA00022475"/>
    </source>
</evidence>
<keyword evidence="4" id="KW-1003">Cell membrane</keyword>
<feature type="domain" description="GGDEF" evidence="11">
    <location>
        <begin position="419"/>
        <end position="556"/>
    </location>
</feature>
<dbReference type="GO" id="GO:1902201">
    <property type="term" value="P:negative regulation of bacterial-type flagellum-dependent cell motility"/>
    <property type="evidence" value="ECO:0007669"/>
    <property type="project" value="TreeGrafter"/>
</dbReference>
<comment type="catalytic activity">
    <reaction evidence="8">
        <text>2 GTP = 3',3'-c-di-GMP + 2 diphosphate</text>
        <dbReference type="Rhea" id="RHEA:24898"/>
        <dbReference type="ChEBI" id="CHEBI:33019"/>
        <dbReference type="ChEBI" id="CHEBI:37565"/>
        <dbReference type="ChEBI" id="CHEBI:58805"/>
        <dbReference type="EC" id="2.7.7.65"/>
    </reaction>
</comment>
<dbReference type="RefSeq" id="WP_130598324.1">
    <property type="nucleotide sequence ID" value="NZ_CP034759.1"/>
</dbReference>
<dbReference type="InterPro" id="IPR029151">
    <property type="entry name" value="Sensor-like_sf"/>
</dbReference>
<dbReference type="OrthoDB" id="5496380at2"/>
<evidence type="ECO:0000259" key="11">
    <source>
        <dbReference type="PROSITE" id="PS50887"/>
    </source>
</evidence>
<dbReference type="AlphaFoldDB" id="A0A4P6P0I1"/>
<dbReference type="InterPro" id="IPR050469">
    <property type="entry name" value="Diguanylate_Cyclase"/>
</dbReference>
<dbReference type="Pfam" id="PF02743">
    <property type="entry name" value="dCache_1"/>
    <property type="match status" value="1"/>
</dbReference>
<dbReference type="Gene3D" id="3.30.450.20">
    <property type="entry name" value="PAS domain"/>
    <property type="match status" value="1"/>
</dbReference>
<reference evidence="12 13" key="1">
    <citation type="submission" date="2018-12" db="EMBL/GenBank/DDBJ databases">
        <title>Complete genome of Litorilituus sediminis.</title>
        <authorList>
            <person name="Liu A."/>
            <person name="Rong J."/>
        </authorList>
    </citation>
    <scope>NUCLEOTIDE SEQUENCE [LARGE SCALE GENOMIC DNA]</scope>
    <source>
        <strain evidence="12 13">JCM 17549</strain>
    </source>
</reference>
<evidence type="ECO:0000259" key="10">
    <source>
        <dbReference type="PROSITE" id="PS50885"/>
    </source>
</evidence>
<sequence length="559" mass="63004">MSIKYKILLILLLLAFVTHTLITSVYYINSQKLVKKLATYHLVSMANVQQQRMNGFIASNIEKLKLITSRTQMRRSFASYQQNQNKAHITLIKKILLDATEQAKSIEDIWLLDTTGKVVVSGQGHNLNRSYSNHPLFLNAKKSTSANLLLNEREGQVPTIIFSAPLYLEQQLLGVVAMQVNMELLFEFLRDYSGLGKTGEVLMATESSQGNILFFTPLRFEHFPQLFNRNSAIASLYKTERSESHDELLITNDYRNETVYAISHFLPELDIVIIVKMDQDEVLSFNKELQQLIVYLIFFLILVVLIASVILAHKITRPVITITEVAVMISRGELKKRINEYSDDELGKLAQALNTMADRLINTNLMLEEKVIEKTAELQKANKKLEVIAQTDALTGLKNRGFFDKQIETEWRRNMRLKSPMSFILIDIDHFKSINDNKGHPVGDEYLKKIANLLSSSVLRAGDLLARYGGEEFIIVLNGTSAENAICFANSIKDGVENLQLLNEFSSVAAVVTVSLGVCSVTPHAEISIAECIKCADEALYQAKRNGRNKAVLKSLKSP</sequence>
<dbReference type="GO" id="GO:0043709">
    <property type="term" value="P:cell adhesion involved in single-species biofilm formation"/>
    <property type="evidence" value="ECO:0007669"/>
    <property type="project" value="TreeGrafter"/>
</dbReference>
<dbReference type="GO" id="GO:0005886">
    <property type="term" value="C:plasma membrane"/>
    <property type="evidence" value="ECO:0007669"/>
    <property type="project" value="UniProtKB-SubCell"/>
</dbReference>
<dbReference type="InterPro" id="IPR043128">
    <property type="entry name" value="Rev_trsase/Diguanyl_cyclase"/>
</dbReference>
<dbReference type="Proteomes" id="UP000290244">
    <property type="component" value="Chromosome"/>
</dbReference>
<comment type="subcellular location">
    <subcellularLocation>
        <location evidence="2">Cell membrane</location>
        <topology evidence="2">Multi-pass membrane protein</topology>
    </subcellularLocation>
</comment>
<dbReference type="KEGG" id="lsd:EMK97_00205"/>
<evidence type="ECO:0000313" key="13">
    <source>
        <dbReference type="Proteomes" id="UP000290244"/>
    </source>
</evidence>